<comment type="caution">
    <text evidence="2">The sequence shown here is derived from an EMBL/GenBank/DDBJ whole genome shotgun (WGS) entry which is preliminary data.</text>
</comment>
<dbReference type="AlphaFoldDB" id="A0A916W2A8"/>
<organism evidence="2 3">
    <name type="scientific">Nitratireductor aestuarii</name>
    <dbReference type="NCBI Taxonomy" id="1735103"/>
    <lineage>
        <taxon>Bacteria</taxon>
        <taxon>Pseudomonadati</taxon>
        <taxon>Pseudomonadota</taxon>
        <taxon>Alphaproteobacteria</taxon>
        <taxon>Hyphomicrobiales</taxon>
        <taxon>Phyllobacteriaceae</taxon>
        <taxon>Nitratireductor</taxon>
    </lineage>
</organism>
<dbReference type="EMBL" id="BMIF01000003">
    <property type="protein sequence ID" value="GGA61765.1"/>
    <property type="molecule type" value="Genomic_DNA"/>
</dbReference>
<evidence type="ECO:0000256" key="1">
    <source>
        <dbReference type="SAM" id="Phobius"/>
    </source>
</evidence>
<keyword evidence="1" id="KW-0812">Transmembrane</keyword>
<reference evidence="2" key="1">
    <citation type="journal article" date="2014" name="Int. J. Syst. Evol. Microbiol.">
        <title>Complete genome sequence of Corynebacterium casei LMG S-19264T (=DSM 44701T), isolated from a smear-ripened cheese.</title>
        <authorList>
            <consortium name="US DOE Joint Genome Institute (JGI-PGF)"/>
            <person name="Walter F."/>
            <person name="Albersmeier A."/>
            <person name="Kalinowski J."/>
            <person name="Ruckert C."/>
        </authorList>
    </citation>
    <scope>NUCLEOTIDE SEQUENCE</scope>
    <source>
        <strain evidence="2">CGMCC 1.15320</strain>
    </source>
</reference>
<keyword evidence="1" id="KW-0472">Membrane</keyword>
<protein>
    <recommendedName>
        <fullName evidence="4">Glycine zipper domain-containing protein</fullName>
    </recommendedName>
</protein>
<feature type="transmembrane region" description="Helical" evidence="1">
    <location>
        <begin position="41"/>
        <end position="65"/>
    </location>
</feature>
<evidence type="ECO:0000313" key="3">
    <source>
        <dbReference type="Proteomes" id="UP000636264"/>
    </source>
</evidence>
<feature type="transmembrane region" description="Helical" evidence="1">
    <location>
        <begin position="71"/>
        <end position="98"/>
    </location>
</feature>
<keyword evidence="1" id="KW-1133">Transmembrane helix</keyword>
<accession>A0A916W2A8</accession>
<keyword evidence="3" id="KW-1185">Reference proteome</keyword>
<proteinExistence type="predicted"/>
<reference evidence="2" key="2">
    <citation type="submission" date="2020-09" db="EMBL/GenBank/DDBJ databases">
        <authorList>
            <person name="Sun Q."/>
            <person name="Zhou Y."/>
        </authorList>
    </citation>
    <scope>NUCLEOTIDE SEQUENCE</scope>
    <source>
        <strain evidence="2">CGMCC 1.15320</strain>
    </source>
</reference>
<evidence type="ECO:0008006" key="4">
    <source>
        <dbReference type="Google" id="ProtNLM"/>
    </source>
</evidence>
<name>A0A916W2A8_9HYPH</name>
<sequence length="115" mass="11605">MVERSYICNQKPLYNSSGKLEVFMRRLDQDELIDVVGGRSLLYTIYLGVWGAVVGAAAGCTGGMIVGPFGSVIGCALGAAIGGGSMGAGGGAIGYLLTGEQKKVDTSKSSPGALA</sequence>
<gene>
    <name evidence="2" type="ORF">GCM10011385_14360</name>
</gene>
<evidence type="ECO:0000313" key="2">
    <source>
        <dbReference type="EMBL" id="GGA61765.1"/>
    </source>
</evidence>
<dbReference type="Proteomes" id="UP000636264">
    <property type="component" value="Unassembled WGS sequence"/>
</dbReference>